<dbReference type="EMBL" id="JAUSUX010000002">
    <property type="protein sequence ID" value="MDQ0285198.1"/>
    <property type="molecule type" value="Genomic_DNA"/>
</dbReference>
<accession>A0ABU0AY68</accession>
<comment type="caution">
    <text evidence="1">The sequence shown here is derived from an EMBL/GenBank/DDBJ whole genome shotgun (WGS) entry which is preliminary data.</text>
</comment>
<sequence>MRIYKEKHQQPGRKYFSSTWITSRLEG</sequence>
<gene>
    <name evidence="1" type="ORF">J2Z49_000291</name>
</gene>
<protein>
    <submittedName>
        <fullName evidence="1">Uncharacterized protein</fullName>
    </submittedName>
</protein>
<reference evidence="1 2" key="1">
    <citation type="submission" date="2023-07" db="EMBL/GenBank/DDBJ databases">
        <title>Genomic Encyclopedia of Type Strains, Phase IV (KMG-IV): sequencing the most valuable type-strain genomes for metagenomic binning, comparative biology and taxonomic classification.</title>
        <authorList>
            <person name="Goeker M."/>
        </authorList>
    </citation>
    <scope>NUCLEOTIDE SEQUENCE [LARGE SCALE GENOMIC DNA]</scope>
    <source>
        <strain evidence="1 2">DSM 12396</strain>
    </source>
</reference>
<organism evidence="1 2">
    <name type="scientific">Desulfofundulus luciae</name>
    <dbReference type="NCBI Taxonomy" id="74702"/>
    <lineage>
        <taxon>Bacteria</taxon>
        <taxon>Bacillati</taxon>
        <taxon>Bacillota</taxon>
        <taxon>Clostridia</taxon>
        <taxon>Eubacteriales</taxon>
        <taxon>Peptococcaceae</taxon>
        <taxon>Desulfofundulus</taxon>
    </lineage>
</organism>
<dbReference type="Proteomes" id="UP001225644">
    <property type="component" value="Unassembled WGS sequence"/>
</dbReference>
<evidence type="ECO:0000313" key="1">
    <source>
        <dbReference type="EMBL" id="MDQ0285198.1"/>
    </source>
</evidence>
<evidence type="ECO:0000313" key="2">
    <source>
        <dbReference type="Proteomes" id="UP001225644"/>
    </source>
</evidence>
<proteinExistence type="predicted"/>
<name>A0ABU0AY68_9FIRM</name>
<keyword evidence="2" id="KW-1185">Reference proteome</keyword>